<feature type="compositionally biased region" description="Polar residues" evidence="8">
    <location>
        <begin position="133"/>
        <end position="154"/>
    </location>
</feature>
<feature type="compositionally biased region" description="Basic and acidic residues" evidence="8">
    <location>
        <begin position="1"/>
        <end position="12"/>
    </location>
</feature>
<keyword evidence="5" id="KW-0811">Translocation</keyword>
<feature type="compositionally biased region" description="Low complexity" evidence="8">
    <location>
        <begin position="434"/>
        <end position="447"/>
    </location>
</feature>
<dbReference type="EMBL" id="SEOQ01000255">
    <property type="protein sequence ID" value="TFY66349.1"/>
    <property type="molecule type" value="Genomic_DNA"/>
</dbReference>
<comment type="caution">
    <text evidence="10">The sequence shown here is derived from an EMBL/GenBank/DDBJ whole genome shotgun (WGS) entry which is preliminary data.</text>
</comment>
<dbReference type="InterPro" id="IPR053074">
    <property type="entry name" value="NPC_Nucleoporin"/>
</dbReference>
<dbReference type="GO" id="GO:0015031">
    <property type="term" value="P:protein transport"/>
    <property type="evidence" value="ECO:0007669"/>
    <property type="project" value="UniProtKB-KW"/>
</dbReference>
<feature type="compositionally biased region" description="Polar residues" evidence="8">
    <location>
        <begin position="46"/>
        <end position="67"/>
    </location>
</feature>
<dbReference type="PROSITE" id="PS50196">
    <property type="entry name" value="RANBD1"/>
    <property type="match status" value="1"/>
</dbReference>
<dbReference type="SUPFAM" id="SSF50729">
    <property type="entry name" value="PH domain-like"/>
    <property type="match status" value="1"/>
</dbReference>
<feature type="region of interest" description="Disordered" evidence="8">
    <location>
        <begin position="222"/>
        <end position="473"/>
    </location>
</feature>
<feature type="compositionally biased region" description="Low complexity" evidence="8">
    <location>
        <begin position="80"/>
        <end position="120"/>
    </location>
</feature>
<feature type="compositionally biased region" description="Low complexity" evidence="8">
    <location>
        <begin position="263"/>
        <end position="315"/>
    </location>
</feature>
<evidence type="ECO:0000256" key="1">
    <source>
        <dbReference type="ARBA" id="ARBA00004567"/>
    </source>
</evidence>
<feature type="compositionally biased region" description="Acidic residues" evidence="8">
    <location>
        <begin position="13"/>
        <end position="22"/>
    </location>
</feature>
<proteinExistence type="predicted"/>
<evidence type="ECO:0000256" key="7">
    <source>
        <dbReference type="ARBA" id="ARBA00023242"/>
    </source>
</evidence>
<accession>A0A4Y9YYZ3</accession>
<dbReference type="CDD" id="cd13170">
    <property type="entry name" value="RanBD_NUP50"/>
    <property type="match status" value="1"/>
</dbReference>
<protein>
    <recommendedName>
        <fullName evidence="9">RanBD1 domain-containing protein</fullName>
    </recommendedName>
</protein>
<evidence type="ECO:0000259" key="9">
    <source>
        <dbReference type="PROSITE" id="PS50196"/>
    </source>
</evidence>
<dbReference type="InterPro" id="IPR015007">
    <property type="entry name" value="NUP2/50/61"/>
</dbReference>
<dbReference type="Pfam" id="PF00638">
    <property type="entry name" value="Ran_BP1"/>
    <property type="match status" value="1"/>
</dbReference>
<dbReference type="GO" id="GO:0051028">
    <property type="term" value="P:mRNA transport"/>
    <property type="evidence" value="ECO:0007669"/>
    <property type="project" value="UniProtKB-KW"/>
</dbReference>
<dbReference type="OrthoDB" id="185618at2759"/>
<evidence type="ECO:0000256" key="8">
    <source>
        <dbReference type="SAM" id="MobiDB-lite"/>
    </source>
</evidence>
<evidence type="ECO:0000256" key="3">
    <source>
        <dbReference type="ARBA" id="ARBA00022816"/>
    </source>
</evidence>
<dbReference type="PANTHER" id="PTHR38697">
    <property type="entry name" value="NUCLEAR PORE COMPLEX PROTEIN SIMILAR TO S. CEREVISIAE NUP2 (EUROFUNG)"/>
    <property type="match status" value="1"/>
</dbReference>
<feature type="compositionally biased region" description="Low complexity" evidence="8">
    <location>
        <begin position="381"/>
        <end position="391"/>
    </location>
</feature>
<evidence type="ECO:0000313" key="11">
    <source>
        <dbReference type="Proteomes" id="UP000298327"/>
    </source>
</evidence>
<name>A0A4Y9YYZ3_9AGAM</name>
<feature type="compositionally biased region" description="Polar residues" evidence="8">
    <location>
        <begin position="370"/>
        <end position="380"/>
    </location>
</feature>
<organism evidence="10 11">
    <name type="scientific">Dentipellis fragilis</name>
    <dbReference type="NCBI Taxonomy" id="205917"/>
    <lineage>
        <taxon>Eukaryota</taxon>
        <taxon>Fungi</taxon>
        <taxon>Dikarya</taxon>
        <taxon>Basidiomycota</taxon>
        <taxon>Agaricomycotina</taxon>
        <taxon>Agaricomycetes</taxon>
        <taxon>Russulales</taxon>
        <taxon>Hericiaceae</taxon>
        <taxon>Dentipellis</taxon>
    </lineage>
</organism>
<comment type="subcellular location">
    <subcellularLocation>
        <location evidence="1">Nucleus</location>
        <location evidence="1">Nuclear pore complex</location>
    </subcellularLocation>
</comment>
<feature type="compositionally biased region" description="Low complexity" evidence="8">
    <location>
        <begin position="329"/>
        <end position="339"/>
    </location>
</feature>
<evidence type="ECO:0000256" key="5">
    <source>
        <dbReference type="ARBA" id="ARBA00023010"/>
    </source>
</evidence>
<keyword evidence="6" id="KW-0906">Nuclear pore complex</keyword>
<evidence type="ECO:0000256" key="4">
    <source>
        <dbReference type="ARBA" id="ARBA00022927"/>
    </source>
</evidence>
<feature type="compositionally biased region" description="Basic and acidic residues" evidence="8">
    <location>
        <begin position="412"/>
        <end position="426"/>
    </location>
</feature>
<evidence type="ECO:0000313" key="10">
    <source>
        <dbReference type="EMBL" id="TFY66349.1"/>
    </source>
</evidence>
<dbReference type="PANTHER" id="PTHR38697:SF1">
    <property type="entry name" value="NUCLEAR PORE COMPLEX PROTEIN SIMILAR TO S. CEREVISIAE NUP2 (EUROFUNG)"/>
    <property type="match status" value="1"/>
</dbReference>
<dbReference type="InterPro" id="IPR000156">
    <property type="entry name" value="Ran_bind_dom"/>
</dbReference>
<feature type="region of interest" description="Disordered" evidence="8">
    <location>
        <begin position="515"/>
        <end position="570"/>
    </location>
</feature>
<feature type="region of interest" description="Disordered" evidence="8">
    <location>
        <begin position="1"/>
        <end position="170"/>
    </location>
</feature>
<feature type="domain" description="RanBD1" evidence="9">
    <location>
        <begin position="563"/>
        <end position="683"/>
    </location>
</feature>
<dbReference type="Gene3D" id="2.30.29.30">
    <property type="entry name" value="Pleckstrin-homology domain (PH domain)/Phosphotyrosine-binding domain (PTB)"/>
    <property type="match status" value="1"/>
</dbReference>
<gene>
    <name evidence="10" type="ORF">EVG20_g4732</name>
</gene>
<dbReference type="STRING" id="205917.A0A4Y9YYZ3"/>
<dbReference type="GO" id="GO:0005643">
    <property type="term" value="C:nuclear pore"/>
    <property type="evidence" value="ECO:0007669"/>
    <property type="project" value="UniProtKB-SubCell"/>
</dbReference>
<evidence type="ECO:0000256" key="6">
    <source>
        <dbReference type="ARBA" id="ARBA00023132"/>
    </source>
</evidence>
<keyword evidence="11" id="KW-1185">Reference proteome</keyword>
<keyword evidence="3" id="KW-0509">mRNA transport</keyword>
<reference evidence="10 11" key="1">
    <citation type="submission" date="2019-02" db="EMBL/GenBank/DDBJ databases">
        <title>Genome sequencing of the rare red list fungi Dentipellis fragilis.</title>
        <authorList>
            <person name="Buettner E."/>
            <person name="Kellner H."/>
        </authorList>
    </citation>
    <scope>NUCLEOTIDE SEQUENCE [LARGE SCALE GENOMIC DNA]</scope>
    <source>
        <strain evidence="10 11">DSM 105465</strain>
    </source>
</reference>
<sequence length="685" mass="69719">MKRGAEKQLSKDDVDEEVEDGEPGQGIKVADQNVLAKRTIRGLPKRSQSGSPAPTPPSVNGSTSANSAPKLPSFGGFGSTTGSSSLLFGASSGAKPASSSPATTSPFSFDSSAPPSSGTSLFGGFGSAPPVASSASNTTKAFASVLSSSSTTTRAGPPGPISIPGSGDSAKYEDTVAVKYFTSLRGLNNSFISAISKAVESDPFIDIAEVLEQYKKHRISVQKEFDDDKASVPQSTTATRGSEMPKLTPSVTSPPAFMPAPPSSFAGFSAPSTASSPASTPGGGFTPKPTTESTSSPFSFGQPSATSTTTKEAAAPPAPPKSGFSFGQAATPAPSTASSPSPPKSAFSFGSTSDSPFAPKPFDTTKKDNTPSSEPTSLFGSSSSAPKAPSSGFTFGSSAPRTGVFFGSSATESKDGTGAKDKDDKAPASLFGVSSTTTTTSTSTMTTGKSLFGESGGFTFGTPEKAKSPFETGAGKTTSAFGAFGSASGPIGFGFGAAKAGEASPPAAKAIGFSFGTPPKSEPAPVSVDAATGSREETPATDVSEDGTGRVLSPGVHDQEGEGEEDEETTHAVRVKVLKLTESKLPEKPRYWADMGVGILRLKKHKETSARRAILRNSSTGKVIINFRIYSGLKPTLGKKNAVTFIGHGEDGSAITYTLRFSKPEEGADLKAALEREVELVKGSE</sequence>
<dbReference type="SMART" id="SM00160">
    <property type="entry name" value="RanBD"/>
    <property type="match status" value="1"/>
</dbReference>
<keyword evidence="2" id="KW-0813">Transport</keyword>
<keyword evidence="7" id="KW-0539">Nucleus</keyword>
<dbReference type="Proteomes" id="UP000298327">
    <property type="component" value="Unassembled WGS sequence"/>
</dbReference>
<dbReference type="AlphaFoldDB" id="A0A4Y9YYZ3"/>
<evidence type="ECO:0000256" key="2">
    <source>
        <dbReference type="ARBA" id="ARBA00022448"/>
    </source>
</evidence>
<dbReference type="InterPro" id="IPR011993">
    <property type="entry name" value="PH-like_dom_sf"/>
</dbReference>
<keyword evidence="4" id="KW-0653">Protein transport</keyword>
<dbReference type="Pfam" id="PF08911">
    <property type="entry name" value="NUP50"/>
    <property type="match status" value="1"/>
</dbReference>